<dbReference type="SUPFAM" id="SSF50998">
    <property type="entry name" value="Quinoprotein alcohol dehydrogenase-like"/>
    <property type="match status" value="1"/>
</dbReference>
<evidence type="ECO:0000259" key="1">
    <source>
        <dbReference type="Pfam" id="PF13360"/>
    </source>
</evidence>
<dbReference type="InterPro" id="IPR011047">
    <property type="entry name" value="Quinoprotein_ADH-like_sf"/>
</dbReference>
<protein>
    <recommendedName>
        <fullName evidence="1">Pyrrolo-quinoline quinone repeat domain-containing protein</fullName>
    </recommendedName>
</protein>
<dbReference type="Proteomes" id="UP001321486">
    <property type="component" value="Chromosome"/>
</dbReference>
<dbReference type="Gene3D" id="2.130.10.10">
    <property type="entry name" value="YVTN repeat-like/Quinoprotein amine dehydrogenase"/>
    <property type="match status" value="1"/>
</dbReference>
<keyword evidence="3" id="KW-1185">Reference proteome</keyword>
<dbReference type="InterPro" id="IPR002372">
    <property type="entry name" value="PQQ_rpt_dom"/>
</dbReference>
<gene>
    <name evidence="2" type="ORF">GCM10025867_34630</name>
</gene>
<evidence type="ECO:0000313" key="2">
    <source>
        <dbReference type="EMBL" id="BDZ51222.1"/>
    </source>
</evidence>
<reference evidence="3" key="1">
    <citation type="journal article" date="2019" name="Int. J. Syst. Evol. Microbiol.">
        <title>The Global Catalogue of Microorganisms (GCM) 10K type strain sequencing project: providing services to taxonomists for standard genome sequencing and annotation.</title>
        <authorList>
            <consortium name="The Broad Institute Genomics Platform"/>
            <consortium name="The Broad Institute Genome Sequencing Center for Infectious Disease"/>
            <person name="Wu L."/>
            <person name="Ma J."/>
        </authorList>
    </citation>
    <scope>NUCLEOTIDE SEQUENCE [LARGE SCALE GENOMIC DNA]</scope>
    <source>
        <strain evidence="3">NBRC 108728</strain>
    </source>
</reference>
<dbReference type="Pfam" id="PF13360">
    <property type="entry name" value="PQQ_2"/>
    <property type="match status" value="1"/>
</dbReference>
<evidence type="ECO:0000313" key="3">
    <source>
        <dbReference type="Proteomes" id="UP001321486"/>
    </source>
</evidence>
<dbReference type="InterPro" id="IPR015943">
    <property type="entry name" value="WD40/YVTN_repeat-like_dom_sf"/>
</dbReference>
<dbReference type="RefSeq" id="WP_286344029.1">
    <property type="nucleotide sequence ID" value="NZ_AP027732.1"/>
</dbReference>
<organism evidence="2 3">
    <name type="scientific">Frondihabitans sucicola</name>
    <dbReference type="NCBI Taxonomy" id="1268041"/>
    <lineage>
        <taxon>Bacteria</taxon>
        <taxon>Bacillati</taxon>
        <taxon>Actinomycetota</taxon>
        <taxon>Actinomycetes</taxon>
        <taxon>Micrococcales</taxon>
        <taxon>Microbacteriaceae</taxon>
        <taxon>Frondihabitans</taxon>
    </lineage>
</organism>
<proteinExistence type="predicted"/>
<feature type="domain" description="Pyrrolo-quinoline quinone repeat" evidence="1">
    <location>
        <begin position="26"/>
        <end position="133"/>
    </location>
</feature>
<accession>A0ABN6Y1K3</accession>
<sequence>MDLALNLRGSYSLTRSCLAVTNHDGNRLTCLDYRTGEALWTQDIGTFSYAGSALGQQSDDIYTVSTTDKARVVAIDGKTGRQRFSADVPAGSYVVAAGHTVAYALAYGISGSRSSVIALDVSSGKRLWTHSSQLQLSLWGGHLIDVGMDGLARRLDR</sequence>
<name>A0ABN6Y1K3_9MICO</name>
<dbReference type="EMBL" id="AP027732">
    <property type="protein sequence ID" value="BDZ51222.1"/>
    <property type="molecule type" value="Genomic_DNA"/>
</dbReference>